<proteinExistence type="predicted"/>
<name>A0AA42GYI0_9HYPH</name>
<gene>
    <name evidence="1" type="ORF">N7376_10900</name>
</gene>
<dbReference type="AlphaFoldDB" id="A0AA42GYI0"/>
<protein>
    <submittedName>
        <fullName evidence="1">Uncharacterized protein</fullName>
    </submittedName>
</protein>
<dbReference type="EMBL" id="JAODYY010000004">
    <property type="protein sequence ID" value="MDH0124502.1"/>
    <property type="molecule type" value="Genomic_DNA"/>
</dbReference>
<evidence type="ECO:0000313" key="1">
    <source>
        <dbReference type="EMBL" id="MDH0124502.1"/>
    </source>
</evidence>
<organism evidence="1 2">
    <name type="scientific">Brucella intermedia GD04153</name>
    <dbReference type="NCBI Taxonomy" id="2975438"/>
    <lineage>
        <taxon>Bacteria</taxon>
        <taxon>Pseudomonadati</taxon>
        <taxon>Pseudomonadota</taxon>
        <taxon>Alphaproteobacteria</taxon>
        <taxon>Hyphomicrobiales</taxon>
        <taxon>Brucellaceae</taxon>
        <taxon>Brucella/Ochrobactrum group</taxon>
        <taxon>Brucella</taxon>
    </lineage>
</organism>
<dbReference type="Proteomes" id="UP001158087">
    <property type="component" value="Unassembled WGS sequence"/>
</dbReference>
<reference evidence="1" key="1">
    <citation type="submission" date="2022-09" db="EMBL/GenBank/DDBJ databases">
        <title>Intensive care unit water sources are persistently colonized with multi-drug resistant bacteria and are the site of extensive horizontal gene transfer of antibiotic resistance genes.</title>
        <authorList>
            <person name="Diorio-Toth L."/>
        </authorList>
    </citation>
    <scope>NUCLEOTIDE SEQUENCE</scope>
    <source>
        <strain evidence="1">GD04153</strain>
    </source>
</reference>
<sequence>MLRSLFCSLYVHINLENVAMSEPHEIKLVLKWREMWKGKKNDFVASLPNVEERIGRIYLLENGPQANAWFSSFTAADVSRNIDATSGVEPASASQR</sequence>
<comment type="caution">
    <text evidence="1">The sequence shown here is derived from an EMBL/GenBank/DDBJ whole genome shotgun (WGS) entry which is preliminary data.</text>
</comment>
<accession>A0AA42GYI0</accession>
<evidence type="ECO:0000313" key="2">
    <source>
        <dbReference type="Proteomes" id="UP001158087"/>
    </source>
</evidence>